<dbReference type="InterPro" id="IPR003653">
    <property type="entry name" value="Peptidase_C48_C"/>
</dbReference>
<reference evidence="5 6" key="1">
    <citation type="journal article" date="2006" name="Science">
        <title>Phytophthora genome sequences uncover evolutionary origins and mechanisms of pathogenesis.</title>
        <authorList>
            <person name="Tyler B.M."/>
            <person name="Tripathy S."/>
            <person name="Zhang X."/>
            <person name="Dehal P."/>
            <person name="Jiang R.H."/>
            <person name="Aerts A."/>
            <person name="Arredondo F.D."/>
            <person name="Baxter L."/>
            <person name="Bensasson D."/>
            <person name="Beynon J.L."/>
            <person name="Chapman J."/>
            <person name="Damasceno C.M."/>
            <person name="Dorrance A.E."/>
            <person name="Dou D."/>
            <person name="Dickerman A.W."/>
            <person name="Dubchak I.L."/>
            <person name="Garbelotto M."/>
            <person name="Gijzen M."/>
            <person name="Gordon S.G."/>
            <person name="Govers F."/>
            <person name="Grunwald N.J."/>
            <person name="Huang W."/>
            <person name="Ivors K.L."/>
            <person name="Jones R.W."/>
            <person name="Kamoun S."/>
            <person name="Krampis K."/>
            <person name="Lamour K.H."/>
            <person name="Lee M.K."/>
            <person name="McDonald W.H."/>
            <person name="Medina M."/>
            <person name="Meijer H.J."/>
            <person name="Nordberg E.K."/>
            <person name="Maclean D.J."/>
            <person name="Ospina-Giraldo M.D."/>
            <person name="Morris P.F."/>
            <person name="Phuntumart V."/>
            <person name="Putnam N.H."/>
            <person name="Rash S."/>
            <person name="Rose J.K."/>
            <person name="Sakihama Y."/>
            <person name="Salamov A.A."/>
            <person name="Savidor A."/>
            <person name="Scheuring C.F."/>
            <person name="Smith B.M."/>
            <person name="Sobral B.W."/>
            <person name="Terry A."/>
            <person name="Torto-Alalibo T.A."/>
            <person name="Win J."/>
            <person name="Xu Z."/>
            <person name="Zhang H."/>
            <person name="Grigoriev I.V."/>
            <person name="Rokhsar D.S."/>
            <person name="Boore J.L."/>
        </authorList>
    </citation>
    <scope>NUCLEOTIDE SEQUENCE [LARGE SCALE GENOMIC DNA]</scope>
    <source>
        <strain evidence="5 6">P6497</strain>
    </source>
</reference>
<comment type="similarity">
    <text evidence="1">Belongs to the peptidase C48 family.</text>
</comment>
<evidence type="ECO:0000259" key="4">
    <source>
        <dbReference type="PROSITE" id="PS50600"/>
    </source>
</evidence>
<dbReference type="InParanoid" id="G4Z0R6"/>
<evidence type="ECO:0000256" key="3">
    <source>
        <dbReference type="ARBA" id="ARBA00022801"/>
    </source>
</evidence>
<organism evidence="5 6">
    <name type="scientific">Phytophthora sojae (strain P6497)</name>
    <name type="common">Soybean stem and root rot agent</name>
    <name type="synonym">Phytophthora megasperma f. sp. glycines</name>
    <dbReference type="NCBI Taxonomy" id="1094619"/>
    <lineage>
        <taxon>Eukaryota</taxon>
        <taxon>Sar</taxon>
        <taxon>Stramenopiles</taxon>
        <taxon>Oomycota</taxon>
        <taxon>Peronosporomycetes</taxon>
        <taxon>Peronosporales</taxon>
        <taxon>Peronosporaceae</taxon>
        <taxon>Phytophthora</taxon>
    </lineage>
</organism>
<protein>
    <recommendedName>
        <fullName evidence="4">Ubiquitin-like protease family profile domain-containing protein</fullName>
    </recommendedName>
</protein>
<feature type="domain" description="Ubiquitin-like protease family profile" evidence="4">
    <location>
        <begin position="1"/>
        <end position="108"/>
    </location>
</feature>
<keyword evidence="2" id="KW-0645">Protease</keyword>
<dbReference type="InterPro" id="IPR038765">
    <property type="entry name" value="Papain-like_cys_pep_sf"/>
</dbReference>
<dbReference type="GeneID" id="20655959"/>
<evidence type="ECO:0000313" key="5">
    <source>
        <dbReference type="EMBL" id="EGZ26372.1"/>
    </source>
</evidence>
<dbReference type="KEGG" id="psoj:PHYSODRAFT_486038"/>
<dbReference type="GO" id="GO:0006508">
    <property type="term" value="P:proteolysis"/>
    <property type="evidence" value="ECO:0007669"/>
    <property type="project" value="UniProtKB-KW"/>
</dbReference>
<evidence type="ECO:0000256" key="2">
    <source>
        <dbReference type="ARBA" id="ARBA00022670"/>
    </source>
</evidence>
<dbReference type="PROSITE" id="PS50600">
    <property type="entry name" value="ULP_PROTEASE"/>
    <property type="match status" value="1"/>
</dbReference>
<accession>G4Z0R6</accession>
<dbReference type="Gene3D" id="3.40.395.10">
    <property type="entry name" value="Adenoviral Proteinase, Chain A"/>
    <property type="match status" value="1"/>
</dbReference>
<name>G4Z0R6_PHYSP</name>
<proteinExistence type="inferred from homology"/>
<dbReference type="STRING" id="1094619.G4Z0R6"/>
<dbReference type="GO" id="GO:0008234">
    <property type="term" value="F:cysteine-type peptidase activity"/>
    <property type="evidence" value="ECO:0007669"/>
    <property type="project" value="InterPro"/>
</dbReference>
<keyword evidence="3" id="KW-0378">Hydrolase</keyword>
<evidence type="ECO:0000313" key="6">
    <source>
        <dbReference type="Proteomes" id="UP000002640"/>
    </source>
</evidence>
<dbReference type="Proteomes" id="UP000002640">
    <property type="component" value="Unassembled WGS sequence"/>
</dbReference>
<dbReference type="RefSeq" id="XP_009521660.1">
    <property type="nucleotide sequence ID" value="XM_009523365.1"/>
</dbReference>
<dbReference type="EMBL" id="JH159152">
    <property type="protein sequence ID" value="EGZ26372.1"/>
    <property type="molecule type" value="Genomic_DNA"/>
</dbReference>
<dbReference type="SUPFAM" id="SSF54001">
    <property type="entry name" value="Cysteine proteinases"/>
    <property type="match status" value="1"/>
</dbReference>
<evidence type="ECO:0000256" key="1">
    <source>
        <dbReference type="ARBA" id="ARBA00005234"/>
    </source>
</evidence>
<keyword evidence="6" id="KW-1185">Reference proteome</keyword>
<sequence length="151" mass="17430">METARFTRKPKRRRRLLADLVALFVWSVYQYVLLPVSGRNHYSFLVIENPMHPGPIKVYHVNSMKNAHSSAYVFDVLQWWSTFVHLTKPQQLNWIDCGVNVLHYMDVISKHIAAEKPGSIEEKFAAWTEGDLGVKKAAAYRAKLYRTISPA</sequence>
<dbReference type="AlphaFoldDB" id="G4Z0R6"/>
<gene>
    <name evidence="5" type="ORF">PHYSODRAFT_486038</name>
</gene>